<accession>A0A9X1FPS0</accession>
<organism evidence="2 3">
    <name type="scientific">Halomarinibacterium sedimenti</name>
    <dbReference type="NCBI Taxonomy" id="2857106"/>
    <lineage>
        <taxon>Bacteria</taxon>
        <taxon>Pseudomonadati</taxon>
        <taxon>Bacteroidota</taxon>
        <taxon>Flavobacteriia</taxon>
        <taxon>Flavobacteriales</taxon>
        <taxon>Flavobacteriaceae</taxon>
        <taxon>Halomarinibacterium</taxon>
    </lineage>
</organism>
<dbReference type="AlphaFoldDB" id="A0A9X1FPS0"/>
<dbReference type="RefSeq" id="WP_219052716.1">
    <property type="nucleotide sequence ID" value="NZ_JAHWDP010000003.1"/>
</dbReference>
<evidence type="ECO:0000313" key="2">
    <source>
        <dbReference type="EMBL" id="MBW2938197.1"/>
    </source>
</evidence>
<feature type="domain" description="DUF2007" evidence="1">
    <location>
        <begin position="1"/>
        <end position="67"/>
    </location>
</feature>
<gene>
    <name evidence="2" type="ORF">KXJ69_08775</name>
</gene>
<sequence length="72" mass="7911">MKRIYTGPSLVAKRLIAELNEIGIQPVERNDLNSASIAGFAGAVPDQTQLFIREDEYEQASAIITAFNENNS</sequence>
<keyword evidence="3" id="KW-1185">Reference proteome</keyword>
<evidence type="ECO:0000259" key="1">
    <source>
        <dbReference type="Pfam" id="PF09413"/>
    </source>
</evidence>
<name>A0A9X1FPS0_9FLAO</name>
<dbReference type="Pfam" id="PF09413">
    <property type="entry name" value="DUF2007"/>
    <property type="match status" value="1"/>
</dbReference>
<proteinExistence type="predicted"/>
<evidence type="ECO:0000313" key="3">
    <source>
        <dbReference type="Proteomes" id="UP001138686"/>
    </source>
</evidence>
<dbReference type="InterPro" id="IPR018551">
    <property type="entry name" value="DUF2007"/>
</dbReference>
<protein>
    <submittedName>
        <fullName evidence="2">DUF2007 domain-containing protein</fullName>
    </submittedName>
</protein>
<reference evidence="2" key="1">
    <citation type="submission" date="2021-07" db="EMBL/GenBank/DDBJ databases">
        <title>Aureisphaera sp. CAU 1614 isolated from sea sediment.</title>
        <authorList>
            <person name="Kim W."/>
        </authorList>
    </citation>
    <scope>NUCLEOTIDE SEQUENCE</scope>
    <source>
        <strain evidence="2">CAU 1614</strain>
    </source>
</reference>
<comment type="caution">
    <text evidence="2">The sequence shown here is derived from an EMBL/GenBank/DDBJ whole genome shotgun (WGS) entry which is preliminary data.</text>
</comment>
<dbReference type="Proteomes" id="UP001138686">
    <property type="component" value="Unassembled WGS sequence"/>
</dbReference>
<dbReference type="EMBL" id="JAHWDP010000003">
    <property type="protein sequence ID" value="MBW2938197.1"/>
    <property type="molecule type" value="Genomic_DNA"/>
</dbReference>